<sequence length="403" mass="46346">MDRTATRMPSESSYWIVSVPVQEEKSTEQMHRELVSRLVRDSACEEQDLAPLPLPELKTGTLESLIIMAEDLPKIDALFGSITTRIVDTLRALVNDDEEALNEHLLIDGQSVEDYLLSWHWHNGKYRADKSLNEIVERLTREMQSIDHVMKQKLNTYNAAKGQLQQLERKKHGNLSVCSLADIVSRDDLVDPSSEFLVTLLVVVPKNQASQWLNSYERLCDLVVPRSSRKLAEDEEYALFNVTVFRKKQDEFVQKCREVKGQVRDFTWDEGLLERERQELYEAGASEKELWTELLRLSRTHFADAYQALIHFKVVRTFVESVLRFGLPATYFTVVIEPTPRKAKTILTSLTSHFGYLDEYLSRTEKGHAADAQAHQDTPGEFANLLEQEVFPFVLTEQPMITV</sequence>
<evidence type="ECO:0000256" key="4">
    <source>
        <dbReference type="ARBA" id="ARBA00023065"/>
    </source>
</evidence>
<dbReference type="Gene3D" id="3.30.70.1180">
    <property type="entry name" value="Vacuolar atp synthase subunit c, domain 1"/>
    <property type="match status" value="1"/>
</dbReference>
<dbReference type="VEuPathDB" id="FungiDB:MSYG_4208"/>
<evidence type="ECO:0000256" key="2">
    <source>
        <dbReference type="ARBA" id="ARBA00022448"/>
    </source>
</evidence>
<evidence type="ECO:0000256" key="6">
    <source>
        <dbReference type="RuleBase" id="RU364010"/>
    </source>
</evidence>
<gene>
    <name evidence="7" type="ORF">MSYG_4208</name>
</gene>
<dbReference type="STRING" id="1230383.A0A1M8ABZ4"/>
<comment type="function">
    <text evidence="5">Subunit of the V1 complex of vacuolar(H+)-ATPase (V-ATPase), a multisubunit enzyme composed of a peripheral complex (V1) that hydrolyzes ATP and a membrane integral complex (V0) that translocates protons. V-ATPase is responsible for acidifying and maintaining the pH of intracellular compartments. Subunit C is necessary for the assembly of the catalytic sector of the enzyme and is likely to have a specific function in its catalytic activity. Reversibly leaves the enzyme after glucose depletion, causing the catalytic subcomplex V1 to detach from the V0 section.</text>
</comment>
<dbReference type="AlphaFoldDB" id="A0A1M8ABZ4"/>
<evidence type="ECO:0000256" key="1">
    <source>
        <dbReference type="ARBA" id="ARBA00006138"/>
    </source>
</evidence>
<organism evidence="7 8">
    <name type="scientific">Malassezia sympodialis (strain ATCC 42132)</name>
    <name type="common">Atopic eczema-associated yeast</name>
    <dbReference type="NCBI Taxonomy" id="1230383"/>
    <lineage>
        <taxon>Eukaryota</taxon>
        <taxon>Fungi</taxon>
        <taxon>Dikarya</taxon>
        <taxon>Basidiomycota</taxon>
        <taxon>Ustilaginomycotina</taxon>
        <taxon>Malasseziomycetes</taxon>
        <taxon>Malasseziales</taxon>
        <taxon>Malasseziaceae</taxon>
        <taxon>Malassezia</taxon>
    </lineage>
</organism>
<protein>
    <recommendedName>
        <fullName evidence="6">V-type proton ATPase subunit C</fullName>
    </recommendedName>
</protein>
<comment type="similarity">
    <text evidence="1 6">Belongs to the V-ATPase C subunit family.</text>
</comment>
<evidence type="ECO:0000313" key="7">
    <source>
        <dbReference type="EMBL" id="SHO79857.1"/>
    </source>
</evidence>
<dbReference type="GO" id="GO:0046961">
    <property type="term" value="F:proton-transporting ATPase activity, rotational mechanism"/>
    <property type="evidence" value="ECO:0007669"/>
    <property type="project" value="InterPro"/>
</dbReference>
<evidence type="ECO:0000256" key="3">
    <source>
        <dbReference type="ARBA" id="ARBA00022781"/>
    </source>
</evidence>
<dbReference type="OrthoDB" id="6605928at2759"/>
<dbReference type="Gene3D" id="3.30.70.100">
    <property type="match status" value="1"/>
</dbReference>
<dbReference type="InterPro" id="IPR036132">
    <property type="entry name" value="Vac_ATP_synth_c_sf"/>
</dbReference>
<dbReference type="Pfam" id="PF03223">
    <property type="entry name" value="V-ATPase_C"/>
    <property type="match status" value="1"/>
</dbReference>
<dbReference type="PANTHER" id="PTHR10137:SF0">
    <property type="entry name" value="V-TYPE PROTON ATPASE SUBUNIT C"/>
    <property type="match status" value="1"/>
</dbReference>
<dbReference type="GO" id="GO:0000221">
    <property type="term" value="C:vacuolar proton-transporting V-type ATPase, V1 domain"/>
    <property type="evidence" value="ECO:0007669"/>
    <property type="project" value="TreeGrafter"/>
</dbReference>
<comment type="subunit">
    <text evidence="6">V-ATPase is a heteromultimeric enzyme composed of a peripheral catalytic V1 complex (components A to H) attached to an integral membrane V0 proton pore complex.</text>
</comment>
<dbReference type="InterPro" id="IPR004907">
    <property type="entry name" value="ATPase_V1-cplx_csu"/>
</dbReference>
<dbReference type="CDD" id="cd14785">
    <property type="entry name" value="V-ATPase_C"/>
    <property type="match status" value="1"/>
</dbReference>
<dbReference type="FunFam" id="3.30.70.100:FF:000002">
    <property type="entry name" value="V-type proton ATPase subunit C"/>
    <property type="match status" value="1"/>
</dbReference>
<dbReference type="Proteomes" id="UP000186303">
    <property type="component" value="Chromosome 7"/>
</dbReference>
<keyword evidence="8" id="KW-1185">Reference proteome</keyword>
<keyword evidence="3 6" id="KW-0375">Hydrogen ion transport</keyword>
<reference evidence="8" key="1">
    <citation type="journal article" date="2017" name="Nucleic Acids Res.">
        <title>Proteogenomics produces comprehensive and highly accurate protein-coding gene annotation in a complete genome assembly of Malassezia sympodialis.</title>
        <authorList>
            <person name="Zhu Y."/>
            <person name="Engstroem P.G."/>
            <person name="Tellgren-Roth C."/>
            <person name="Baudo C.D."/>
            <person name="Kennell J.C."/>
            <person name="Sun S."/>
            <person name="Billmyre R.B."/>
            <person name="Schroeder M.S."/>
            <person name="Andersson A."/>
            <person name="Holm T."/>
            <person name="Sigurgeirsson B."/>
            <person name="Wu G."/>
            <person name="Sankaranarayanan S.R."/>
            <person name="Siddharthan R."/>
            <person name="Sanyal K."/>
            <person name="Lundeberg J."/>
            <person name="Nystedt B."/>
            <person name="Boekhout T."/>
            <person name="Dawson T.L. Jr."/>
            <person name="Heitman J."/>
            <person name="Scheynius A."/>
            <person name="Lehtioe J."/>
        </authorList>
    </citation>
    <scope>NUCLEOTIDE SEQUENCE [LARGE SCALE GENOMIC DNA]</scope>
    <source>
        <strain evidence="8">ATCC 42132</strain>
    </source>
</reference>
<comment type="function">
    <text evidence="6">Subunit of the V1 complex of vacuolar(H+)-ATPase (V-ATPase), a multisubunit enzyme composed of a peripheral complex (V1) that hydrolyzes ATP and a membrane integral complex (V0) that translocates protons. V-ATPase is responsible for acidifying and maintaining the pH of intracellular compartments and in some cell types, is targeted to the plasma membrane, where it is responsible for acidifying the extracellular environment. Subunit C is necessary for the assembly of the catalytic sector of the enzyme and is likely to have a specific function in its catalytic activity.</text>
</comment>
<dbReference type="EMBL" id="LT671827">
    <property type="protein sequence ID" value="SHO79857.1"/>
    <property type="molecule type" value="Genomic_DNA"/>
</dbReference>
<dbReference type="OMA" id="VMIWIHV"/>
<dbReference type="SUPFAM" id="SSF118203">
    <property type="entry name" value="Vacuolar ATP synthase subunit C"/>
    <property type="match status" value="1"/>
</dbReference>
<keyword evidence="4 6" id="KW-0406">Ion transport</keyword>
<evidence type="ECO:0000313" key="8">
    <source>
        <dbReference type="Proteomes" id="UP000186303"/>
    </source>
</evidence>
<keyword evidence="2 6" id="KW-0813">Transport</keyword>
<proteinExistence type="inferred from homology"/>
<dbReference type="Gene3D" id="1.20.1460.10">
    <property type="entry name" value="subunit c (vma5p) of the yeast v-atpase, domain 2"/>
    <property type="match status" value="1"/>
</dbReference>
<dbReference type="PANTHER" id="PTHR10137">
    <property type="entry name" value="V-TYPE PROTON ATPASE SUBUNIT C"/>
    <property type="match status" value="1"/>
</dbReference>
<accession>A0A1M8ABZ4</accession>
<evidence type="ECO:0000256" key="5">
    <source>
        <dbReference type="ARBA" id="ARBA00053565"/>
    </source>
</evidence>
<name>A0A1M8ABZ4_MALS4</name>